<dbReference type="AlphaFoldDB" id="A0A5C3LH89"/>
<keyword evidence="4" id="KW-1185">Reference proteome</keyword>
<dbReference type="SUPFAM" id="SSF51905">
    <property type="entry name" value="FAD/NAD(P)-binding domain"/>
    <property type="match status" value="1"/>
</dbReference>
<feature type="non-terminal residue" evidence="3">
    <location>
        <position position="1"/>
    </location>
</feature>
<proteinExistence type="inferred from homology"/>
<dbReference type="STRING" id="68775.A0A5C3LH89"/>
<gene>
    <name evidence="3" type="ORF">BDQ12DRAFT_617775</name>
</gene>
<dbReference type="EMBL" id="ML213689">
    <property type="protein sequence ID" value="TFK32052.1"/>
    <property type="molecule type" value="Genomic_DNA"/>
</dbReference>
<reference evidence="3 4" key="1">
    <citation type="journal article" date="2019" name="Nat. Ecol. Evol.">
        <title>Megaphylogeny resolves global patterns of mushroom evolution.</title>
        <authorList>
            <person name="Varga T."/>
            <person name="Krizsan K."/>
            <person name="Foldi C."/>
            <person name="Dima B."/>
            <person name="Sanchez-Garcia M."/>
            <person name="Sanchez-Ramirez S."/>
            <person name="Szollosi G.J."/>
            <person name="Szarkandi J.G."/>
            <person name="Papp V."/>
            <person name="Albert L."/>
            <person name="Andreopoulos W."/>
            <person name="Angelini C."/>
            <person name="Antonin V."/>
            <person name="Barry K.W."/>
            <person name="Bougher N.L."/>
            <person name="Buchanan P."/>
            <person name="Buyck B."/>
            <person name="Bense V."/>
            <person name="Catcheside P."/>
            <person name="Chovatia M."/>
            <person name="Cooper J."/>
            <person name="Damon W."/>
            <person name="Desjardin D."/>
            <person name="Finy P."/>
            <person name="Geml J."/>
            <person name="Haridas S."/>
            <person name="Hughes K."/>
            <person name="Justo A."/>
            <person name="Karasinski D."/>
            <person name="Kautmanova I."/>
            <person name="Kiss B."/>
            <person name="Kocsube S."/>
            <person name="Kotiranta H."/>
            <person name="LaButti K.M."/>
            <person name="Lechner B.E."/>
            <person name="Liimatainen K."/>
            <person name="Lipzen A."/>
            <person name="Lukacs Z."/>
            <person name="Mihaltcheva S."/>
            <person name="Morgado L.N."/>
            <person name="Niskanen T."/>
            <person name="Noordeloos M.E."/>
            <person name="Ohm R.A."/>
            <person name="Ortiz-Santana B."/>
            <person name="Ovrebo C."/>
            <person name="Racz N."/>
            <person name="Riley R."/>
            <person name="Savchenko A."/>
            <person name="Shiryaev A."/>
            <person name="Soop K."/>
            <person name="Spirin V."/>
            <person name="Szebenyi C."/>
            <person name="Tomsovsky M."/>
            <person name="Tulloss R.E."/>
            <person name="Uehling J."/>
            <person name="Grigoriev I.V."/>
            <person name="Vagvolgyi C."/>
            <person name="Papp T."/>
            <person name="Martin F.M."/>
            <person name="Miettinen O."/>
            <person name="Hibbett D.S."/>
            <person name="Nagy L.G."/>
        </authorList>
    </citation>
    <scope>NUCLEOTIDE SEQUENCE [LARGE SCALE GENOMIC DNA]</scope>
    <source>
        <strain evidence="3 4">CBS 166.37</strain>
    </source>
</reference>
<evidence type="ECO:0000313" key="3">
    <source>
        <dbReference type="EMBL" id="TFK32052.1"/>
    </source>
</evidence>
<comment type="similarity">
    <text evidence="1">Belongs to the GMC oxidoreductase family.</text>
</comment>
<evidence type="ECO:0000256" key="2">
    <source>
        <dbReference type="ARBA" id="ARBA00011245"/>
    </source>
</evidence>
<organism evidence="3 4">
    <name type="scientific">Crucibulum laeve</name>
    <dbReference type="NCBI Taxonomy" id="68775"/>
    <lineage>
        <taxon>Eukaryota</taxon>
        <taxon>Fungi</taxon>
        <taxon>Dikarya</taxon>
        <taxon>Basidiomycota</taxon>
        <taxon>Agaricomycotina</taxon>
        <taxon>Agaricomycetes</taxon>
        <taxon>Agaricomycetidae</taxon>
        <taxon>Agaricales</taxon>
        <taxon>Agaricineae</taxon>
        <taxon>Nidulariaceae</taxon>
        <taxon>Crucibulum</taxon>
    </lineage>
</organism>
<dbReference type="GO" id="GO:0016491">
    <property type="term" value="F:oxidoreductase activity"/>
    <property type="evidence" value="ECO:0007669"/>
    <property type="project" value="TreeGrafter"/>
</dbReference>
<dbReference type="InterPro" id="IPR012132">
    <property type="entry name" value="GMC_OxRdtase"/>
</dbReference>
<accession>A0A5C3LH89</accession>
<dbReference type="OrthoDB" id="269227at2759"/>
<dbReference type="GO" id="GO:0050660">
    <property type="term" value="F:flavin adenine dinucleotide binding"/>
    <property type="evidence" value="ECO:0007669"/>
    <property type="project" value="InterPro"/>
</dbReference>
<comment type="subunit">
    <text evidence="2">Monomer.</text>
</comment>
<sequence>GTAGFFLANRLSEIPSSKILMIEAGVKCANLVATLYRHLALHFLVLLYWNSTSTAQMGLNRRTIPYADGFTLGGSSVISELHDIFVNAHH</sequence>
<name>A0A5C3LH89_9AGAR</name>
<dbReference type="InterPro" id="IPR036188">
    <property type="entry name" value="FAD/NAD-bd_sf"/>
</dbReference>
<protein>
    <submittedName>
        <fullName evidence="3">Uncharacterized protein</fullName>
    </submittedName>
</protein>
<dbReference type="PANTHER" id="PTHR11552:SF147">
    <property type="entry name" value="CHOLINE DEHYDROGENASE, MITOCHONDRIAL"/>
    <property type="match status" value="1"/>
</dbReference>
<dbReference type="Gene3D" id="3.30.560.10">
    <property type="entry name" value="Glucose Oxidase, domain 3"/>
    <property type="match status" value="1"/>
</dbReference>
<dbReference type="Proteomes" id="UP000308652">
    <property type="component" value="Unassembled WGS sequence"/>
</dbReference>
<dbReference type="Gene3D" id="3.50.50.60">
    <property type="entry name" value="FAD/NAD(P)-binding domain"/>
    <property type="match status" value="1"/>
</dbReference>
<dbReference type="PANTHER" id="PTHR11552">
    <property type="entry name" value="GLUCOSE-METHANOL-CHOLINE GMC OXIDOREDUCTASE"/>
    <property type="match status" value="1"/>
</dbReference>
<evidence type="ECO:0000256" key="1">
    <source>
        <dbReference type="ARBA" id="ARBA00010790"/>
    </source>
</evidence>
<evidence type="ECO:0000313" key="4">
    <source>
        <dbReference type="Proteomes" id="UP000308652"/>
    </source>
</evidence>